<evidence type="ECO:0000313" key="1">
    <source>
        <dbReference type="EMBL" id="QKF94486.1"/>
    </source>
</evidence>
<name>A0A7D3QWF0_9VIRU</name>
<reference evidence="1 2" key="1">
    <citation type="submission" date="2020-04" db="EMBL/GenBank/DDBJ databases">
        <title>Advantages and limits of metagenomic assembly and binning of a giant virus.</title>
        <authorList>
            <person name="Schulz F."/>
            <person name="Andreani J."/>
            <person name="Francis R."/>
            <person name="Boudjemaa H."/>
            <person name="Bou Khalil J.Y."/>
            <person name="Lee J."/>
            <person name="La Scola B."/>
            <person name="Woyke T."/>
        </authorList>
    </citation>
    <scope>NUCLEOTIDE SEQUENCE [LARGE SCALE GENOMIC DNA]</scope>
    <source>
        <strain evidence="1 2">FV1/VV64</strain>
    </source>
</reference>
<evidence type="ECO:0008006" key="3">
    <source>
        <dbReference type="Google" id="ProtNLM"/>
    </source>
</evidence>
<accession>A0A7D3QWF0</accession>
<dbReference type="EMBL" id="MT418680">
    <property type="protein sequence ID" value="QKF94486.1"/>
    <property type="molecule type" value="Genomic_DNA"/>
</dbReference>
<keyword evidence="2" id="KW-1185">Reference proteome</keyword>
<gene>
    <name evidence="1" type="ORF">Fadolivirus_1_1028</name>
</gene>
<sequence length="322" mass="38316">MKYKSNVCNYETNDKSNINRHENSVAHKQLSENYHSVIITQQNNTNKFKCDCGKQFQYSSGLSRHKNHYCENNKQKEQTISIEAFELMKKQMEEYYQQQLKSKEMEVEIKYLKQQNQELKSFVRSGKYGNTTYNISIKKYVQEYFSDAPALEGIKDYAKLKYDGDDFVETLVHYYNNQILHKYLGDFIVLYYVKANPSEQSIWNSDVSRLTYLIKELLSNNDSIWNHDPKGYKTKNYIVNPLLKYVKNCLNKYWMDNIDSFKIVDFQSLIPLQEKFIIVHKIKKDIDNGILADEIVKYIAPKFYMNKINTDSDTFVDHFIEY</sequence>
<proteinExistence type="predicted"/>
<evidence type="ECO:0000313" key="2">
    <source>
        <dbReference type="Proteomes" id="UP001162001"/>
    </source>
</evidence>
<dbReference type="Proteomes" id="UP001162001">
    <property type="component" value="Segment"/>
</dbReference>
<organism evidence="1 2">
    <name type="scientific">Fadolivirus FV1/VV64</name>
    <dbReference type="NCBI Taxonomy" id="3070911"/>
    <lineage>
        <taxon>Viruses</taxon>
        <taxon>Varidnaviria</taxon>
        <taxon>Bamfordvirae</taxon>
        <taxon>Nucleocytoviricota</taxon>
        <taxon>Megaviricetes</taxon>
        <taxon>Imitervirales</taxon>
        <taxon>Mimiviridae</taxon>
        <taxon>Klosneuvirinae</taxon>
        <taxon>Fadolivirus</taxon>
        <taxon>Fadolivirus algeromassiliense</taxon>
    </lineage>
</organism>
<protein>
    <recommendedName>
        <fullName evidence="3">Zinc finger C2H2-type protein</fullName>
    </recommendedName>
</protein>